<feature type="transmembrane region" description="Helical" evidence="7">
    <location>
        <begin position="27"/>
        <end position="45"/>
    </location>
</feature>
<dbReference type="InterPro" id="IPR051679">
    <property type="entry name" value="DASS-Related_Transporters"/>
</dbReference>
<dbReference type="PROSITE" id="PS51202">
    <property type="entry name" value="RCK_C"/>
    <property type="match status" value="2"/>
</dbReference>
<keyword evidence="6 7" id="KW-0472">Membrane</keyword>
<dbReference type="PANTHER" id="PTHR43652:SF2">
    <property type="entry name" value="BASIC AMINO ACID ANTIPORTER YFCC-RELATED"/>
    <property type="match status" value="1"/>
</dbReference>
<keyword evidence="3 7" id="KW-0812">Transmembrane</keyword>
<dbReference type="Proteomes" id="UP000324143">
    <property type="component" value="Unassembled WGS sequence"/>
</dbReference>
<reference evidence="9" key="1">
    <citation type="submission" date="2019-08" db="EMBL/GenBank/DDBJ databases">
        <title>Genomic characterization of a novel candidate phylum (ARYD3) from a high temperature, high salinity tertiary oil reservoir in north central Oklahoma, USA.</title>
        <authorList>
            <person name="Youssef N.H."/>
            <person name="Yadav A."/>
            <person name="Elshahed M.S."/>
        </authorList>
    </citation>
    <scope>NUCLEOTIDE SEQUENCE [LARGE SCALE GENOMIC DNA]</scope>
    <source>
        <strain evidence="9">ARYD3</strain>
    </source>
</reference>
<dbReference type="PROSITE" id="PS01271">
    <property type="entry name" value="NA_SULFATE"/>
    <property type="match status" value="1"/>
</dbReference>
<evidence type="ECO:0000256" key="1">
    <source>
        <dbReference type="ARBA" id="ARBA00004141"/>
    </source>
</evidence>
<dbReference type="EMBL" id="VSIX01000112">
    <property type="protein sequence ID" value="TYB30574.1"/>
    <property type="molecule type" value="Genomic_DNA"/>
</dbReference>
<protein>
    <submittedName>
        <fullName evidence="9">SLC13 family permease</fullName>
    </submittedName>
</protein>
<dbReference type="GO" id="GO:0008324">
    <property type="term" value="F:monoatomic cation transmembrane transporter activity"/>
    <property type="evidence" value="ECO:0007669"/>
    <property type="project" value="InterPro"/>
</dbReference>
<comment type="subcellular location">
    <subcellularLocation>
        <location evidence="1">Membrane</location>
        <topology evidence="1">Multi-pass membrane protein</topology>
    </subcellularLocation>
</comment>
<dbReference type="PANTHER" id="PTHR43652">
    <property type="entry name" value="BASIC AMINO ACID ANTIPORTER YFCC-RELATED"/>
    <property type="match status" value="1"/>
</dbReference>
<organism evidence="9 10">
    <name type="scientific">Candidatus Mcinerneyibacterium aminivorans</name>
    <dbReference type="NCBI Taxonomy" id="2703815"/>
    <lineage>
        <taxon>Bacteria</taxon>
        <taxon>Candidatus Macinerneyibacteriota</taxon>
        <taxon>Candidatus Mcinerneyibacteria</taxon>
        <taxon>Candidatus Mcinerneyibacteriales</taxon>
        <taxon>Candidatus Mcinerneyibacteriaceae</taxon>
        <taxon>Candidatus Mcinerneyibacterium</taxon>
    </lineage>
</organism>
<keyword evidence="2" id="KW-0813">Transport</keyword>
<accession>A0A5D0M9Y2</accession>
<proteinExistence type="predicted"/>
<feature type="transmembrane region" description="Helical" evidence="7">
    <location>
        <begin position="135"/>
        <end position="160"/>
    </location>
</feature>
<feature type="transmembrane region" description="Helical" evidence="7">
    <location>
        <begin position="57"/>
        <end position="80"/>
    </location>
</feature>
<feature type="transmembrane region" description="Helical" evidence="7">
    <location>
        <begin position="397"/>
        <end position="415"/>
    </location>
</feature>
<dbReference type="InterPro" id="IPR004680">
    <property type="entry name" value="Cit_transptr-like_dom"/>
</dbReference>
<name>A0A5D0M9Y2_9BACT</name>
<dbReference type="InterPro" id="IPR006037">
    <property type="entry name" value="RCK_C"/>
</dbReference>
<evidence type="ECO:0000256" key="7">
    <source>
        <dbReference type="SAM" id="Phobius"/>
    </source>
</evidence>
<keyword evidence="4" id="KW-0677">Repeat</keyword>
<feature type="transmembrane region" description="Helical" evidence="7">
    <location>
        <begin position="180"/>
        <end position="200"/>
    </location>
</feature>
<dbReference type="Gene3D" id="3.30.70.1450">
    <property type="entry name" value="Regulator of K+ conductance, C-terminal domain"/>
    <property type="match status" value="2"/>
</dbReference>
<dbReference type="InterPro" id="IPR036721">
    <property type="entry name" value="RCK_C_sf"/>
</dbReference>
<evidence type="ECO:0000256" key="6">
    <source>
        <dbReference type="ARBA" id="ARBA00023136"/>
    </source>
</evidence>
<dbReference type="GO" id="GO:0005886">
    <property type="term" value="C:plasma membrane"/>
    <property type="evidence" value="ECO:0007669"/>
    <property type="project" value="TreeGrafter"/>
</dbReference>
<evidence type="ECO:0000256" key="5">
    <source>
        <dbReference type="ARBA" id="ARBA00022989"/>
    </source>
</evidence>
<feature type="transmembrane region" description="Helical" evidence="7">
    <location>
        <begin position="530"/>
        <end position="549"/>
    </location>
</feature>
<feature type="transmembrane region" description="Helical" evidence="7">
    <location>
        <begin position="5"/>
        <end position="20"/>
    </location>
</feature>
<keyword evidence="10" id="KW-1185">Reference proteome</keyword>
<sequence length="589" mass="65340">MTVEIALTLTVIIAMMYVLITEKMEPVIVFFIAVNIFLVTGIISVNEAVAGFSNKAVLTIAVIFVITAAARNSGALDYLVSFMLKRKQSHKSQIFRLFLPTTVLSGFINNTPVVATIASIFTEWGRKHNITLSKYLIPLSYAGIFGGICTLIGTSTNLVVSGLLEQFGYESFSMFQITPYGLPLAIIGMIYIYFFSGYLLPERESSYDRMEAEHQEYILEMYVKEGSEIAGKTIEEAELRNLQGVYLLGIIREDEAITPVNTSNMILEKDTLIFGGEIDRIDDLLEIEGLEIRPESHKYFDAVKRGEASFHEAVISLNSPLIDKTPKEVGFRQKYNAVILAVSRQGERVVKKIGDIKFKPGDILLLIADPEFHKQWERGRDFFQIAKKDNKIRLKRGNSIFVGLLFLTMVVLAALNIKPLLFLGSVTMSIIVLTGIVTLNEIKEAVDLKILIMIALAFGVGKAIENSGTADFLAEKIYGVVDTLPLFWIMVLMYLFVMVMTEIVTNNSAAVITIPIALKIAKLASVEPHSMAILVAIAASAAFLTPIGYQTNLIVYGLGDYRFSDFFKVGLPLSITFMFVTAGMLTYFG</sequence>
<dbReference type="InterPro" id="IPR031312">
    <property type="entry name" value="Na/sul_symport_CS"/>
</dbReference>
<feature type="transmembrane region" description="Helical" evidence="7">
    <location>
        <begin position="421"/>
        <end position="439"/>
    </location>
</feature>
<dbReference type="SUPFAM" id="SSF116726">
    <property type="entry name" value="TrkA C-terminal domain-like"/>
    <property type="match status" value="2"/>
</dbReference>
<feature type="transmembrane region" description="Helical" evidence="7">
    <location>
        <begin position="485"/>
        <end position="518"/>
    </location>
</feature>
<evidence type="ECO:0000313" key="9">
    <source>
        <dbReference type="EMBL" id="TYB30574.1"/>
    </source>
</evidence>
<evidence type="ECO:0000256" key="4">
    <source>
        <dbReference type="ARBA" id="ARBA00022737"/>
    </source>
</evidence>
<comment type="caution">
    <text evidence="9">The sequence shown here is derived from an EMBL/GenBank/DDBJ whole genome shotgun (WGS) entry which is preliminary data.</text>
</comment>
<dbReference type="AlphaFoldDB" id="A0A5D0M9Y2"/>
<gene>
    <name evidence="9" type="ORF">FXF47_08535</name>
</gene>
<evidence type="ECO:0000313" key="10">
    <source>
        <dbReference type="Proteomes" id="UP000324143"/>
    </source>
</evidence>
<feature type="transmembrane region" description="Helical" evidence="7">
    <location>
        <begin position="569"/>
        <end position="588"/>
    </location>
</feature>
<dbReference type="Pfam" id="PF02080">
    <property type="entry name" value="TrkA_C"/>
    <property type="match status" value="2"/>
</dbReference>
<dbReference type="GO" id="GO:0006813">
    <property type="term" value="P:potassium ion transport"/>
    <property type="evidence" value="ECO:0007669"/>
    <property type="project" value="InterPro"/>
</dbReference>
<dbReference type="Pfam" id="PF03600">
    <property type="entry name" value="CitMHS"/>
    <property type="match status" value="1"/>
</dbReference>
<evidence type="ECO:0000256" key="3">
    <source>
        <dbReference type="ARBA" id="ARBA00022692"/>
    </source>
</evidence>
<keyword evidence="5 7" id="KW-1133">Transmembrane helix</keyword>
<feature type="domain" description="RCK C-terminal" evidence="8">
    <location>
        <begin position="205"/>
        <end position="290"/>
    </location>
</feature>
<evidence type="ECO:0000259" key="8">
    <source>
        <dbReference type="PROSITE" id="PS51202"/>
    </source>
</evidence>
<evidence type="ECO:0000256" key="2">
    <source>
        <dbReference type="ARBA" id="ARBA00022448"/>
    </source>
</evidence>
<feature type="domain" description="RCK C-terminal" evidence="8">
    <location>
        <begin position="297"/>
        <end position="382"/>
    </location>
</feature>